<dbReference type="RefSeq" id="WP_367771349.1">
    <property type="nucleotide sequence ID" value="NZ_JBFNXR010000021.1"/>
</dbReference>
<reference evidence="3 4" key="1">
    <citation type="submission" date="2024-06" db="EMBL/GenBank/DDBJ databases">
        <title>Novosphingobium rhizovicinus M1R2S20.</title>
        <authorList>
            <person name="Sun J.-Q."/>
        </authorList>
    </citation>
    <scope>NUCLEOTIDE SEQUENCE [LARGE SCALE GENOMIC DNA]</scope>
    <source>
        <strain evidence="3 4">M1R2S20</strain>
    </source>
</reference>
<feature type="region of interest" description="Disordered" evidence="1">
    <location>
        <begin position="164"/>
        <end position="202"/>
    </location>
</feature>
<dbReference type="Proteomes" id="UP001556118">
    <property type="component" value="Unassembled WGS sequence"/>
</dbReference>
<evidence type="ECO:0000259" key="2">
    <source>
        <dbReference type="PROSITE" id="PS50914"/>
    </source>
</evidence>
<keyword evidence="4" id="KW-1185">Reference proteome</keyword>
<sequence>MNDRDRERQNMQGRGQQYGGGNFRGGESYDTPRQPHQWQSDSSAQAGGDWQSAAPGRSGEDHPRDYRFSGQGDPDYGNRSSWRGGQGDWRSESQGRGYGYGRDRSERGYRGGRERQGDWAQRGPSAGYGRGRDQAYYSRDFDASGGNDFADFTSEDYGGRDFYNRGGVSGGMRSSESYRPSYGISSWWRGDDDNGNRSRSEFDDWRRYGENRGFLERAGDEIASWFGDEDASRRREMDHRADDRRTDHRGRGPSGYTRSDERIREDANDHLTHDWGVDASNIRVSVKDGEVTLDGTVDSRSAKRRAEDCVDCVSGVKHVQNNLRVEERNTGTHGSAFSGDWSDNNRSGATGSGQTGSSSSSSNQTTGAHTTEGIGSAASAGVSNASSPRSSGRTT</sequence>
<dbReference type="EMBL" id="JBFNXR010000021">
    <property type="protein sequence ID" value="MEW9854795.1"/>
    <property type="molecule type" value="Genomic_DNA"/>
</dbReference>
<feature type="compositionally biased region" description="Basic and acidic residues" evidence="1">
    <location>
        <begin position="58"/>
        <end position="67"/>
    </location>
</feature>
<dbReference type="PROSITE" id="PS50914">
    <property type="entry name" value="BON"/>
    <property type="match status" value="1"/>
</dbReference>
<dbReference type="InterPro" id="IPR007055">
    <property type="entry name" value="BON_dom"/>
</dbReference>
<organism evidence="3 4">
    <name type="scientific">Novosphingobium rhizovicinum</name>
    <dbReference type="NCBI Taxonomy" id="3228928"/>
    <lineage>
        <taxon>Bacteria</taxon>
        <taxon>Pseudomonadati</taxon>
        <taxon>Pseudomonadota</taxon>
        <taxon>Alphaproteobacteria</taxon>
        <taxon>Sphingomonadales</taxon>
        <taxon>Sphingomonadaceae</taxon>
        <taxon>Novosphingobium</taxon>
    </lineage>
</organism>
<dbReference type="SMART" id="SM00749">
    <property type="entry name" value="BON"/>
    <property type="match status" value="1"/>
</dbReference>
<protein>
    <submittedName>
        <fullName evidence="3">BON domain-containing protein</fullName>
    </submittedName>
</protein>
<proteinExistence type="predicted"/>
<comment type="caution">
    <text evidence="3">The sequence shown here is derived from an EMBL/GenBank/DDBJ whole genome shotgun (WGS) entry which is preliminary data.</text>
</comment>
<dbReference type="NCBIfam" id="NF033157">
    <property type="entry name" value="SWFGD_domain"/>
    <property type="match status" value="1"/>
</dbReference>
<feature type="compositionally biased region" description="Low complexity" evidence="1">
    <location>
        <begin position="355"/>
        <end position="387"/>
    </location>
</feature>
<name>A0ABV3RB95_9SPHN</name>
<evidence type="ECO:0000256" key="1">
    <source>
        <dbReference type="SAM" id="MobiDB-lite"/>
    </source>
</evidence>
<dbReference type="PANTHER" id="PTHR34606">
    <property type="entry name" value="BON DOMAIN-CONTAINING PROTEIN"/>
    <property type="match status" value="1"/>
</dbReference>
<feature type="compositionally biased region" description="Basic and acidic residues" evidence="1">
    <location>
        <begin position="258"/>
        <end position="276"/>
    </location>
</feature>
<feature type="region of interest" description="Disordered" evidence="1">
    <location>
        <begin position="326"/>
        <end position="395"/>
    </location>
</feature>
<dbReference type="InterPro" id="IPR047800">
    <property type="entry name" value="SWFGD_dom"/>
</dbReference>
<feature type="compositionally biased region" description="Basic and acidic residues" evidence="1">
    <location>
        <begin position="230"/>
        <end position="250"/>
    </location>
</feature>
<feature type="region of interest" description="Disordered" evidence="1">
    <location>
        <begin position="1"/>
        <end position="133"/>
    </location>
</feature>
<dbReference type="Gene3D" id="3.30.1340.30">
    <property type="match status" value="1"/>
</dbReference>
<dbReference type="InterPro" id="IPR051686">
    <property type="entry name" value="Lipoprotein_DolP"/>
</dbReference>
<dbReference type="InterPro" id="IPR014004">
    <property type="entry name" value="Transpt-assoc_nodulatn_dom_bac"/>
</dbReference>
<feature type="compositionally biased region" description="Basic and acidic residues" evidence="1">
    <location>
        <begin position="189"/>
        <end position="202"/>
    </location>
</feature>
<dbReference type="PANTHER" id="PTHR34606:SF15">
    <property type="entry name" value="BON DOMAIN-CONTAINING PROTEIN"/>
    <property type="match status" value="1"/>
</dbReference>
<feature type="region of interest" description="Disordered" evidence="1">
    <location>
        <begin position="226"/>
        <end position="308"/>
    </location>
</feature>
<accession>A0ABV3RB95</accession>
<gene>
    <name evidence="3" type="ORF">ABUH87_06340</name>
</gene>
<evidence type="ECO:0000313" key="3">
    <source>
        <dbReference type="EMBL" id="MEW9854795.1"/>
    </source>
</evidence>
<feature type="domain" description="BON" evidence="2">
    <location>
        <begin position="259"/>
        <end position="327"/>
    </location>
</feature>
<feature type="compositionally biased region" description="Polar residues" evidence="1">
    <location>
        <begin position="331"/>
        <end position="346"/>
    </location>
</feature>
<dbReference type="Pfam" id="PF04972">
    <property type="entry name" value="BON"/>
    <property type="match status" value="1"/>
</dbReference>
<evidence type="ECO:0000313" key="4">
    <source>
        <dbReference type="Proteomes" id="UP001556118"/>
    </source>
</evidence>
<feature type="compositionally biased region" description="Basic and acidic residues" evidence="1">
    <location>
        <begin position="101"/>
        <end position="117"/>
    </location>
</feature>
<feature type="compositionally biased region" description="Polar residues" evidence="1">
    <location>
        <begin position="34"/>
        <end position="45"/>
    </location>
</feature>